<dbReference type="EMBL" id="UAPQ01000001">
    <property type="protein sequence ID" value="SPT52966.1"/>
    <property type="molecule type" value="Genomic_DNA"/>
</dbReference>
<evidence type="ECO:0000313" key="4">
    <source>
        <dbReference type="EMBL" id="SPT52966.1"/>
    </source>
</evidence>
<keyword evidence="5" id="KW-1185">Reference proteome</keyword>
<dbReference type="Proteomes" id="UP000250006">
    <property type="component" value="Unassembled WGS sequence"/>
</dbReference>
<feature type="region of interest" description="Disordered" evidence="1">
    <location>
        <begin position="278"/>
        <end position="458"/>
    </location>
</feature>
<dbReference type="PRINTS" id="PR01217">
    <property type="entry name" value="PRICHEXTENSN"/>
</dbReference>
<keyword evidence="3" id="KW-0732">Signal</keyword>
<evidence type="ECO:0000313" key="5">
    <source>
        <dbReference type="Proteomes" id="UP000250006"/>
    </source>
</evidence>
<reference evidence="4 5" key="1">
    <citation type="submission" date="2018-06" db="EMBL/GenBank/DDBJ databases">
        <authorList>
            <consortium name="Pathogen Informatics"/>
            <person name="Doyle S."/>
        </authorList>
    </citation>
    <scope>NUCLEOTIDE SEQUENCE [LARGE SCALE GENOMIC DNA]</scope>
    <source>
        <strain evidence="4 5">NCTC11535</strain>
    </source>
</reference>
<feature type="chain" id="PRO_5045385044" description="Gram-positive cocci surface proteins LPxTG domain-containing protein" evidence="3">
    <location>
        <begin position="48"/>
        <end position="494"/>
    </location>
</feature>
<evidence type="ECO:0000256" key="2">
    <source>
        <dbReference type="SAM" id="Phobius"/>
    </source>
</evidence>
<comment type="caution">
    <text evidence="4">The sequence shown here is derived from an EMBL/GenBank/DDBJ whole genome shotgun (WGS) entry which is preliminary data.</text>
</comment>
<keyword evidence="2" id="KW-0472">Membrane</keyword>
<gene>
    <name evidence="4" type="ORF">NCTC11535_00620</name>
</gene>
<name>A0ABY1VLI4_9ACTO</name>
<keyword evidence="2" id="KW-0812">Transmembrane</keyword>
<feature type="compositionally biased region" description="Pro residues" evidence="1">
    <location>
        <begin position="305"/>
        <end position="414"/>
    </location>
</feature>
<feature type="signal peptide" evidence="3">
    <location>
        <begin position="1"/>
        <end position="47"/>
    </location>
</feature>
<feature type="compositionally biased region" description="Low complexity" evidence="1">
    <location>
        <begin position="416"/>
        <end position="438"/>
    </location>
</feature>
<protein>
    <recommendedName>
        <fullName evidence="6">Gram-positive cocci surface proteins LPxTG domain-containing protein</fullName>
    </recommendedName>
</protein>
<feature type="transmembrane region" description="Helical" evidence="2">
    <location>
        <begin position="467"/>
        <end position="487"/>
    </location>
</feature>
<proteinExistence type="predicted"/>
<sequence>MRMRLNPKMHRIGNGSHMAKLNRFGRGLGLAFLAGALALGAPTVAVAEEPGASSNGSDCPGGTFCIDSTNKTVVNNVGEWNLGDGQTGLLAMVPGDRIRGDFSVMNTGGQPAKVVVTMSWANDRCVGASFANDPFLTSLPHPGGTTRFYSPGMKINTTYSGGSLATDSLRCNGAEETGVLTVAPGEKIDFSALIDFPFMANGNDTQREKVSIAFGIKFETEEPVEVSVPTPEVDDPCGPDNARWRVPADTEQLAWTLGADGSLSVATKPGYVFSTGEASHSFGKAPDSGEACPEPTPTPTATTPAPTPTAAPTTPAPTPTAAPTTPAPTPTVAPTTPAPTPTVAPTTPAPTPTVAPTTPAPTPTVAPTTPAPTPTAAPTTPAPTPTDTPVPPVETDTPVPPVETPEPAPSPTPLKPSSAPSSPATQQAPDPQVSAQPTPAVPAPAAPGKNLPSRPGGKGLSATGVNLTAAAVGIGGLVIAGGLLLLVRRRNRRG</sequence>
<evidence type="ECO:0008006" key="6">
    <source>
        <dbReference type="Google" id="ProtNLM"/>
    </source>
</evidence>
<keyword evidence="2" id="KW-1133">Transmembrane helix</keyword>
<evidence type="ECO:0000256" key="3">
    <source>
        <dbReference type="SAM" id="SignalP"/>
    </source>
</evidence>
<organism evidence="4 5">
    <name type="scientific">Actinomyces bovis</name>
    <dbReference type="NCBI Taxonomy" id="1658"/>
    <lineage>
        <taxon>Bacteria</taxon>
        <taxon>Bacillati</taxon>
        <taxon>Actinomycetota</taxon>
        <taxon>Actinomycetes</taxon>
        <taxon>Actinomycetales</taxon>
        <taxon>Actinomycetaceae</taxon>
        <taxon>Actinomyces</taxon>
    </lineage>
</organism>
<evidence type="ECO:0000256" key="1">
    <source>
        <dbReference type="SAM" id="MobiDB-lite"/>
    </source>
</evidence>
<accession>A0ABY1VLI4</accession>